<dbReference type="PANTHER" id="PTHR11831:SF4">
    <property type="entry name" value="SMALL RIBOSOMAL SUBUNIT PROTEIN US4M"/>
    <property type="match status" value="1"/>
</dbReference>
<comment type="similarity">
    <text evidence="1 7 8">Belongs to the universal ribosomal protein uS4 family.</text>
</comment>
<feature type="domain" description="Small ribosomal subunit protein uS4 N-terminal" evidence="10">
    <location>
        <begin position="3"/>
        <end position="98"/>
    </location>
</feature>
<comment type="caution">
    <text evidence="11">The sequence shown here is derived from an EMBL/GenBank/DDBJ whole genome shotgun (WGS) entry which is preliminary data.</text>
</comment>
<keyword evidence="2 7" id="KW-0699">rRNA-binding</keyword>
<dbReference type="InterPro" id="IPR005709">
    <property type="entry name" value="Ribosomal_uS4_bac-type"/>
</dbReference>
<evidence type="ECO:0000256" key="8">
    <source>
        <dbReference type="RuleBase" id="RU003699"/>
    </source>
</evidence>
<dbReference type="InterPro" id="IPR036986">
    <property type="entry name" value="S4_RNA-bd_sf"/>
</dbReference>
<evidence type="ECO:0000256" key="3">
    <source>
        <dbReference type="ARBA" id="ARBA00022884"/>
    </source>
</evidence>
<dbReference type="SUPFAM" id="SSF55174">
    <property type="entry name" value="Alpha-L RNA-binding motif"/>
    <property type="match status" value="1"/>
</dbReference>
<evidence type="ECO:0000256" key="1">
    <source>
        <dbReference type="ARBA" id="ARBA00007465"/>
    </source>
</evidence>
<accession>A0ABU9UDE3</accession>
<evidence type="ECO:0000256" key="7">
    <source>
        <dbReference type="HAMAP-Rule" id="MF_01306"/>
    </source>
</evidence>
<dbReference type="Gene3D" id="1.10.1050.10">
    <property type="entry name" value="Ribosomal Protein S4 Delta 41, Chain A, domain 1"/>
    <property type="match status" value="1"/>
</dbReference>
<dbReference type="SMART" id="SM00363">
    <property type="entry name" value="S4"/>
    <property type="match status" value="1"/>
</dbReference>
<dbReference type="GO" id="GO:0005840">
    <property type="term" value="C:ribosome"/>
    <property type="evidence" value="ECO:0007669"/>
    <property type="project" value="UniProtKB-KW"/>
</dbReference>
<comment type="subunit">
    <text evidence="7">Part of the 30S ribosomal subunit. Contacts protein S5. The interaction surface between S4 and S5 is involved in control of translational fidelity.</text>
</comment>
<dbReference type="PANTHER" id="PTHR11831">
    <property type="entry name" value="30S 40S RIBOSOMAL PROTEIN"/>
    <property type="match status" value="1"/>
</dbReference>
<keyword evidence="12" id="KW-1185">Reference proteome</keyword>
<dbReference type="PROSITE" id="PS50889">
    <property type="entry name" value="S4"/>
    <property type="match status" value="1"/>
</dbReference>
<dbReference type="EMBL" id="JBCHKQ010000005">
    <property type="protein sequence ID" value="MEM5948698.1"/>
    <property type="molecule type" value="Genomic_DNA"/>
</dbReference>
<dbReference type="CDD" id="cd00165">
    <property type="entry name" value="S4"/>
    <property type="match status" value="1"/>
</dbReference>
<reference evidence="11 12" key="1">
    <citation type="submission" date="2024-03" db="EMBL/GenBank/DDBJ databases">
        <title>Ignisphaera cupida sp. nov., a hyperthermophilic hydrolytic archaeon from a hot spring of Kamchatka, and proposal of Ignisphaeraceae fam. nov.</title>
        <authorList>
            <person name="Podosokorskaya O.A."/>
            <person name="Elcheninov A.G."/>
            <person name="Maltseva A.I."/>
            <person name="Zayulina K.S."/>
            <person name="Novikov A."/>
            <person name="Merkel A.Y."/>
        </authorList>
    </citation>
    <scope>NUCLEOTIDE SEQUENCE [LARGE SCALE GENOMIC DNA]</scope>
    <source>
        <strain evidence="11 12">38H-sp</strain>
    </source>
</reference>
<dbReference type="Pfam" id="PF01479">
    <property type="entry name" value="S4"/>
    <property type="match status" value="1"/>
</dbReference>
<keyword evidence="5 7" id="KW-0687">Ribonucleoprotein</keyword>
<evidence type="ECO:0000256" key="2">
    <source>
        <dbReference type="ARBA" id="ARBA00022730"/>
    </source>
</evidence>
<evidence type="ECO:0000256" key="6">
    <source>
        <dbReference type="ARBA" id="ARBA00035254"/>
    </source>
</evidence>
<evidence type="ECO:0000256" key="5">
    <source>
        <dbReference type="ARBA" id="ARBA00023274"/>
    </source>
</evidence>
<dbReference type="InterPro" id="IPR018079">
    <property type="entry name" value="Ribosomal_uS4_CS"/>
</dbReference>
<dbReference type="Gene3D" id="3.10.290.10">
    <property type="entry name" value="RNA-binding S4 domain"/>
    <property type="match status" value="1"/>
</dbReference>
<proteinExistence type="inferred from homology"/>
<comment type="function">
    <text evidence="7">With S5 and S12 plays an important role in translational accuracy.</text>
</comment>
<protein>
    <recommendedName>
        <fullName evidence="6 7">Small ribosomal subunit protein uS4</fullName>
    </recommendedName>
</protein>
<dbReference type="InterPro" id="IPR002942">
    <property type="entry name" value="S4_RNA-bd"/>
</dbReference>
<dbReference type="HAMAP" id="MF_01306_B">
    <property type="entry name" value="Ribosomal_uS4_B"/>
    <property type="match status" value="1"/>
</dbReference>
<dbReference type="InterPro" id="IPR001912">
    <property type="entry name" value="Ribosomal_uS4_N"/>
</dbReference>
<dbReference type="PROSITE" id="PS00632">
    <property type="entry name" value="RIBOSOMAL_S4"/>
    <property type="match status" value="1"/>
</dbReference>
<dbReference type="Proteomes" id="UP001466331">
    <property type="component" value="Unassembled WGS sequence"/>
</dbReference>
<organism evidence="11 12">
    <name type="scientific">Rarispira pelagica</name>
    <dbReference type="NCBI Taxonomy" id="3141764"/>
    <lineage>
        <taxon>Bacteria</taxon>
        <taxon>Pseudomonadati</taxon>
        <taxon>Spirochaetota</taxon>
        <taxon>Spirochaetia</taxon>
        <taxon>Winmispirales</taxon>
        <taxon>Winmispiraceae</taxon>
        <taxon>Rarispira</taxon>
    </lineage>
</organism>
<dbReference type="NCBIfam" id="TIGR01017">
    <property type="entry name" value="rpsD_bact"/>
    <property type="match status" value="1"/>
</dbReference>
<dbReference type="NCBIfam" id="NF003717">
    <property type="entry name" value="PRK05327.1"/>
    <property type="match status" value="1"/>
</dbReference>
<keyword evidence="4 7" id="KW-0689">Ribosomal protein</keyword>
<evidence type="ECO:0000313" key="12">
    <source>
        <dbReference type="Proteomes" id="UP001466331"/>
    </source>
</evidence>
<evidence type="ECO:0000313" key="11">
    <source>
        <dbReference type="EMBL" id="MEM5948698.1"/>
    </source>
</evidence>
<dbReference type="InterPro" id="IPR022801">
    <property type="entry name" value="Ribosomal_uS4"/>
</dbReference>
<dbReference type="Pfam" id="PF00163">
    <property type="entry name" value="Ribosomal_S4"/>
    <property type="match status" value="1"/>
</dbReference>
<name>A0ABU9UDE3_9SPIR</name>
<evidence type="ECO:0000259" key="9">
    <source>
        <dbReference type="SMART" id="SM00363"/>
    </source>
</evidence>
<comment type="function">
    <text evidence="7">One of the primary rRNA binding proteins, it binds directly to 16S rRNA where it nucleates assembly of the body of the 30S subunit.</text>
</comment>
<dbReference type="SMART" id="SM01390">
    <property type="entry name" value="Ribosomal_S4"/>
    <property type="match status" value="1"/>
</dbReference>
<evidence type="ECO:0000256" key="4">
    <source>
        <dbReference type="ARBA" id="ARBA00022980"/>
    </source>
</evidence>
<keyword evidence="3 7" id="KW-0694">RNA-binding</keyword>
<dbReference type="RefSeq" id="WP_420070151.1">
    <property type="nucleotide sequence ID" value="NZ_JBCHKQ010000005.1"/>
</dbReference>
<gene>
    <name evidence="7 11" type="primary">rpsD</name>
    <name evidence="11" type="ORF">WKV44_09095</name>
</gene>
<feature type="domain" description="RNA-binding S4" evidence="9">
    <location>
        <begin position="99"/>
        <end position="163"/>
    </location>
</feature>
<sequence>MGRYIGPQCRLCRAEGRKLFLKGEKCQSAKCPIALKRPLPGKGLNARTKKPSNYAIQLREKQKLKRIYGMSETQFRRFFSMAEKMAGKTGDNLVTLLECRLDTVVYRMHFASSRKQARQIIDHGHVLVNGKKVNIPSYLVKEGDKIEIKEKSKKALLFKENLKEYTRSGVMPWLEVDPDNLSGLVKLIPQRSDVVDLADIKEQLIVELYSK</sequence>
<evidence type="ECO:0000259" key="10">
    <source>
        <dbReference type="SMART" id="SM01390"/>
    </source>
</evidence>